<accession>A0ABQ7C6L1</accession>
<evidence type="ECO:0000313" key="1">
    <source>
        <dbReference type="EMBL" id="KAF3547821.1"/>
    </source>
</evidence>
<proteinExistence type="predicted"/>
<name>A0ABQ7C6L1_BRACR</name>
<protein>
    <submittedName>
        <fullName evidence="1">Uncharacterized protein</fullName>
    </submittedName>
</protein>
<keyword evidence="2" id="KW-1185">Reference proteome</keyword>
<evidence type="ECO:0000313" key="2">
    <source>
        <dbReference type="Proteomes" id="UP000266723"/>
    </source>
</evidence>
<dbReference type="Proteomes" id="UP000266723">
    <property type="component" value="Unassembled WGS sequence"/>
</dbReference>
<reference evidence="1 2" key="1">
    <citation type="journal article" date="2020" name="BMC Genomics">
        <title>Intraspecific diversification of the crop wild relative Brassica cretica Lam. using demographic model selection.</title>
        <authorList>
            <person name="Kioukis A."/>
            <person name="Michalopoulou V.A."/>
            <person name="Briers L."/>
            <person name="Pirintsos S."/>
            <person name="Studholme D.J."/>
            <person name="Pavlidis P."/>
            <person name="Sarris P.F."/>
        </authorList>
    </citation>
    <scope>NUCLEOTIDE SEQUENCE [LARGE SCALE GENOMIC DNA]</scope>
    <source>
        <strain evidence="2">cv. PFS-1207/04</strain>
    </source>
</reference>
<gene>
    <name evidence="1" type="ORF">DY000_02005550</name>
</gene>
<sequence length="108" mass="12231">MACLIKLLGDRGVVDLGIGDAKTVAEVSERHRRRRHRVAVLTEIEDEIKRVKSRALQGEPDISLRKKHGHKCKGQILLKRQLEPNQISVSNNPWVAMQLLSSPSYNGW</sequence>
<dbReference type="EMBL" id="QGKV02000832">
    <property type="protein sequence ID" value="KAF3547821.1"/>
    <property type="molecule type" value="Genomic_DNA"/>
</dbReference>
<comment type="caution">
    <text evidence="1">The sequence shown here is derived from an EMBL/GenBank/DDBJ whole genome shotgun (WGS) entry which is preliminary data.</text>
</comment>
<organism evidence="1 2">
    <name type="scientific">Brassica cretica</name>
    <name type="common">Mustard</name>
    <dbReference type="NCBI Taxonomy" id="69181"/>
    <lineage>
        <taxon>Eukaryota</taxon>
        <taxon>Viridiplantae</taxon>
        <taxon>Streptophyta</taxon>
        <taxon>Embryophyta</taxon>
        <taxon>Tracheophyta</taxon>
        <taxon>Spermatophyta</taxon>
        <taxon>Magnoliopsida</taxon>
        <taxon>eudicotyledons</taxon>
        <taxon>Gunneridae</taxon>
        <taxon>Pentapetalae</taxon>
        <taxon>rosids</taxon>
        <taxon>malvids</taxon>
        <taxon>Brassicales</taxon>
        <taxon>Brassicaceae</taxon>
        <taxon>Brassiceae</taxon>
        <taxon>Brassica</taxon>
    </lineage>
</organism>